<proteinExistence type="predicted"/>
<gene>
    <name evidence="1" type="ORF">F7Q91_15740</name>
</gene>
<dbReference type="RefSeq" id="WP_137408106.1">
    <property type="nucleotide sequence ID" value="NZ_AP025469.1"/>
</dbReference>
<dbReference type="GeneID" id="77344949"/>
<dbReference type="CDD" id="cd16412">
    <property type="entry name" value="dndB"/>
    <property type="match status" value="1"/>
</dbReference>
<dbReference type="InterPro" id="IPR017642">
    <property type="entry name" value="DNA_S_mod_DndB"/>
</dbReference>
<dbReference type="NCBIfam" id="TIGR03187">
    <property type="entry name" value="DGQHR"/>
    <property type="match status" value="1"/>
</dbReference>
<evidence type="ECO:0000313" key="1">
    <source>
        <dbReference type="EMBL" id="KAB0478823.1"/>
    </source>
</evidence>
<accession>A0A7V7NSE1</accession>
<comment type="caution">
    <text evidence="1">The sequence shown here is derived from an EMBL/GenBank/DDBJ whole genome shotgun (WGS) entry which is preliminary data.</text>
</comment>
<organism evidence="1 2">
    <name type="scientific">Vibrio chagasii</name>
    <dbReference type="NCBI Taxonomy" id="170679"/>
    <lineage>
        <taxon>Bacteria</taxon>
        <taxon>Pseudomonadati</taxon>
        <taxon>Pseudomonadota</taxon>
        <taxon>Gammaproteobacteria</taxon>
        <taxon>Vibrionales</taxon>
        <taxon>Vibrionaceae</taxon>
        <taxon>Vibrio</taxon>
    </lineage>
</organism>
<dbReference type="Proteomes" id="UP000423756">
    <property type="component" value="Unassembled WGS sequence"/>
</dbReference>
<evidence type="ECO:0000313" key="2">
    <source>
        <dbReference type="Proteomes" id="UP000423756"/>
    </source>
</evidence>
<protein>
    <submittedName>
        <fullName evidence="1">DGQHR domain-containing protein</fullName>
    </submittedName>
</protein>
<name>A0A7V7NSE1_9VIBR</name>
<reference evidence="1 2" key="1">
    <citation type="submission" date="2019-09" db="EMBL/GenBank/DDBJ databases">
        <title>Draft genome sequences of 48 bacterial type strains from the CCUG.</title>
        <authorList>
            <person name="Tunovic T."/>
            <person name="Pineiro-Iglesias B."/>
            <person name="Unosson C."/>
            <person name="Inganas E."/>
            <person name="Ohlen M."/>
            <person name="Cardew S."/>
            <person name="Jensie-Markopoulos S."/>
            <person name="Salva-Serra F."/>
            <person name="Jaen-Luchoro D."/>
            <person name="Karlsson R."/>
            <person name="Svensson-Stadler L."/>
            <person name="Chun J."/>
            <person name="Moore E."/>
        </authorList>
    </citation>
    <scope>NUCLEOTIDE SEQUENCE [LARGE SCALE GENOMIC DNA]</scope>
    <source>
        <strain evidence="1 2">CCUG 48643</strain>
    </source>
</reference>
<dbReference type="AlphaFoldDB" id="A0A7V7NSE1"/>
<dbReference type="Pfam" id="PF14072">
    <property type="entry name" value="DndB"/>
    <property type="match status" value="1"/>
</dbReference>
<dbReference type="EMBL" id="VZPX01000034">
    <property type="protein sequence ID" value="KAB0478823.1"/>
    <property type="molecule type" value="Genomic_DNA"/>
</dbReference>
<sequence>MLDKMLLNEPFCYRFPATRGLQHTQFFQINVPLKVLVKMLNLDDKGSTLDRSQRAVNNKRAEKFGDYLIDNVKKNRFYIFPSVVGLIDTPVNSKPATFFDVYEVLNVKRTDDVNMLSQGVLVVSMDSTIKLFDGQHRSSGSAYAIKKIATDPELKDLDLSTIQVPFMAYTDLSLTDRQIGFSDINNNLAKPPAAISIAYDHRDPMSKFAVELATELTCFKDMVDFERNAITGSNLNYFSLKTIRDATQSFLGLTNKQAKEELTTEQKEIAKEFWMTFSRHTGWSALTFGLNDARDHRETHLNTSAVFLKALALAGKNILNNFISFDKIDLSKLDELDVYRWSYDFKDRAFDQVSGKMKPDSTGVMLTANKLQLAVGCPLNTDQAQLEKQYFGKFEQPKVIQQPEPEPEPEEVEVVFGQMGQDFTTEDAASIATVVGKKWSDTVTEEQIEDAAEKIYKVVGEFAEEDGQASIEFLKNIKQCLVPASNDNIESDWRALNRINSLRSQLKKLHGECVAA</sequence>
<dbReference type="InterPro" id="IPR017601">
    <property type="entry name" value="DGQHR-contain_dom"/>
</dbReference>